<name>A0AAW1SRA5_9CHLO</name>
<dbReference type="AlphaFoldDB" id="A0AAW1SRA5"/>
<dbReference type="InterPro" id="IPR045166">
    <property type="entry name" value="Spp2-like"/>
</dbReference>
<reference evidence="2 3" key="1">
    <citation type="journal article" date="2024" name="Nat. Commun.">
        <title>Phylogenomics reveals the evolutionary origins of lichenization in chlorophyte algae.</title>
        <authorList>
            <person name="Puginier C."/>
            <person name="Libourel C."/>
            <person name="Otte J."/>
            <person name="Skaloud P."/>
            <person name="Haon M."/>
            <person name="Grisel S."/>
            <person name="Petersen M."/>
            <person name="Berrin J.G."/>
            <person name="Delaux P.M."/>
            <person name="Dal Grande F."/>
            <person name="Keller J."/>
        </authorList>
    </citation>
    <scope>NUCLEOTIDE SEQUENCE [LARGE SCALE GENOMIC DNA]</scope>
    <source>
        <strain evidence="2 3">SAG 2523</strain>
    </source>
</reference>
<evidence type="ECO:0000256" key="1">
    <source>
        <dbReference type="SAM" id="MobiDB-lite"/>
    </source>
</evidence>
<accession>A0AAW1SRA5</accession>
<organism evidence="2 3">
    <name type="scientific">Apatococcus fuscideae</name>
    <dbReference type="NCBI Taxonomy" id="2026836"/>
    <lineage>
        <taxon>Eukaryota</taxon>
        <taxon>Viridiplantae</taxon>
        <taxon>Chlorophyta</taxon>
        <taxon>core chlorophytes</taxon>
        <taxon>Trebouxiophyceae</taxon>
        <taxon>Chlorellales</taxon>
        <taxon>Chlorellaceae</taxon>
        <taxon>Apatococcus</taxon>
    </lineage>
</organism>
<dbReference type="Proteomes" id="UP001485043">
    <property type="component" value="Unassembled WGS sequence"/>
</dbReference>
<dbReference type="EMBL" id="JALJOV010001237">
    <property type="protein sequence ID" value="KAK9851551.1"/>
    <property type="molecule type" value="Genomic_DNA"/>
</dbReference>
<evidence type="ECO:0000313" key="2">
    <source>
        <dbReference type="EMBL" id="KAK9851551.1"/>
    </source>
</evidence>
<dbReference type="PANTHER" id="PTHR15818:SF2">
    <property type="entry name" value="G-PATCH DOMAIN AND KOW MOTIFS-CONTAINING PROTEIN"/>
    <property type="match status" value="1"/>
</dbReference>
<gene>
    <name evidence="2" type="ORF">WJX84_004785</name>
</gene>
<sequence length="195" mass="21260">MASELQAPVATSFQLSGRKRNLQPLAVQGTRSQQETSQAVTAFSGGRVQDSEGRPAVAPGKKVIPKLENTFKAGPRQHDPNRYLPEQSDGIPASTEERFELAVAEPEIEVDLHFPVTNETVDNVQQLQLETVIPRKEGSRVLILAGPSKGQKAWLLKRNSESGAAAVRPTMDPDCILRLPFDSISEYVGAMGEEE</sequence>
<comment type="caution">
    <text evidence="2">The sequence shown here is derived from an EMBL/GenBank/DDBJ whole genome shotgun (WGS) entry which is preliminary data.</text>
</comment>
<protein>
    <submittedName>
        <fullName evidence="2">Uncharacterized protein</fullName>
    </submittedName>
</protein>
<proteinExistence type="predicted"/>
<dbReference type="GO" id="GO:0005681">
    <property type="term" value="C:spliceosomal complex"/>
    <property type="evidence" value="ECO:0007669"/>
    <property type="project" value="TreeGrafter"/>
</dbReference>
<dbReference type="GO" id="GO:0000398">
    <property type="term" value="P:mRNA splicing, via spliceosome"/>
    <property type="evidence" value="ECO:0007669"/>
    <property type="project" value="InterPro"/>
</dbReference>
<evidence type="ECO:0000313" key="3">
    <source>
        <dbReference type="Proteomes" id="UP001485043"/>
    </source>
</evidence>
<feature type="region of interest" description="Disordered" evidence="1">
    <location>
        <begin position="1"/>
        <end position="21"/>
    </location>
</feature>
<dbReference type="PANTHER" id="PTHR15818">
    <property type="entry name" value="G PATCH AND KOW-CONTAINING"/>
    <property type="match status" value="1"/>
</dbReference>
<keyword evidence="3" id="KW-1185">Reference proteome</keyword>